<evidence type="ECO:0000256" key="1">
    <source>
        <dbReference type="ARBA" id="ARBA00004651"/>
    </source>
</evidence>
<feature type="transmembrane region" description="Helical" evidence="8">
    <location>
        <begin position="72"/>
        <end position="91"/>
    </location>
</feature>
<dbReference type="InterPro" id="IPR052017">
    <property type="entry name" value="TSUP"/>
</dbReference>
<feature type="transmembrane region" description="Helical" evidence="8">
    <location>
        <begin position="211"/>
        <end position="230"/>
    </location>
</feature>
<feature type="transmembrane region" description="Helical" evidence="8">
    <location>
        <begin position="31"/>
        <end position="51"/>
    </location>
</feature>
<evidence type="ECO:0000256" key="2">
    <source>
        <dbReference type="ARBA" id="ARBA00009142"/>
    </source>
</evidence>
<dbReference type="EMBL" id="MFIX01000209">
    <property type="protein sequence ID" value="OGG01351.1"/>
    <property type="molecule type" value="Genomic_DNA"/>
</dbReference>
<feature type="transmembrane region" description="Helical" evidence="8">
    <location>
        <begin position="111"/>
        <end position="128"/>
    </location>
</feature>
<dbReference type="Pfam" id="PF01925">
    <property type="entry name" value="TauE"/>
    <property type="match status" value="1"/>
</dbReference>
<feature type="transmembrane region" description="Helical" evidence="8">
    <location>
        <begin position="242"/>
        <end position="261"/>
    </location>
</feature>
<comment type="similarity">
    <text evidence="2 8">Belongs to the 4-toluene sulfonate uptake permease (TSUP) (TC 2.A.102) family.</text>
</comment>
<dbReference type="STRING" id="1817867.A3F83_00065"/>
<evidence type="ECO:0000256" key="3">
    <source>
        <dbReference type="ARBA" id="ARBA00022448"/>
    </source>
</evidence>
<feature type="transmembrane region" description="Helical" evidence="8">
    <location>
        <begin position="140"/>
        <end position="161"/>
    </location>
</feature>
<evidence type="ECO:0000313" key="10">
    <source>
        <dbReference type="Proteomes" id="UP000179129"/>
    </source>
</evidence>
<keyword evidence="5 8" id="KW-0812">Transmembrane</keyword>
<gene>
    <name evidence="9" type="ORF">A3F83_00065</name>
</gene>
<evidence type="ECO:0000313" key="9">
    <source>
        <dbReference type="EMBL" id="OGG01351.1"/>
    </source>
</evidence>
<dbReference type="AlphaFoldDB" id="A0A1F5YME2"/>
<keyword evidence="3" id="KW-0813">Transport</keyword>
<proteinExistence type="inferred from homology"/>
<keyword evidence="7 8" id="KW-0472">Membrane</keyword>
<keyword evidence="4 8" id="KW-1003">Cell membrane</keyword>
<evidence type="ECO:0000256" key="7">
    <source>
        <dbReference type="ARBA" id="ARBA00023136"/>
    </source>
</evidence>
<evidence type="ECO:0000256" key="5">
    <source>
        <dbReference type="ARBA" id="ARBA00022692"/>
    </source>
</evidence>
<sequence>MAYWIVALAALPVSALTLFSGFGLGTLLMPVFALFFPVDVAIAATALVHALNNALKLPLFGRGASWSVVRRFGLPAVAAAFLGAAALESLAGLEPLASYSLGGRTAEITPVKLVVAALIFFFALFELLPRFQRLSFDPRLLTAGGVLSGFFGGLSGHQGALRSAFLTKAGLNPEQFVGTNAVIGFLVDLARILVYGATFASGDLFQGDSSFGWSLVAVAAASAFAGLLLGRRFLKKVTMKTIQIMTGTLLLAVAVALGCGVI</sequence>
<dbReference type="PANTHER" id="PTHR30269">
    <property type="entry name" value="TRANSMEMBRANE PROTEIN YFCA"/>
    <property type="match status" value="1"/>
</dbReference>
<comment type="caution">
    <text evidence="9">The sequence shown here is derived from an EMBL/GenBank/DDBJ whole genome shotgun (WGS) entry which is preliminary data.</text>
</comment>
<dbReference type="InterPro" id="IPR002781">
    <property type="entry name" value="TM_pro_TauE-like"/>
</dbReference>
<organism evidence="9 10">
    <name type="scientific">Candidatus Glassbacteria bacterium RIFCSPLOWO2_12_FULL_58_11</name>
    <dbReference type="NCBI Taxonomy" id="1817867"/>
    <lineage>
        <taxon>Bacteria</taxon>
        <taxon>Candidatus Glassiibacteriota</taxon>
    </lineage>
</organism>
<name>A0A1F5YME2_9BACT</name>
<dbReference type="GO" id="GO:0005886">
    <property type="term" value="C:plasma membrane"/>
    <property type="evidence" value="ECO:0007669"/>
    <property type="project" value="UniProtKB-SubCell"/>
</dbReference>
<dbReference type="Proteomes" id="UP000179129">
    <property type="component" value="Unassembled WGS sequence"/>
</dbReference>
<comment type="subcellular location">
    <subcellularLocation>
        <location evidence="1 8">Cell membrane</location>
        <topology evidence="1 8">Multi-pass membrane protein</topology>
    </subcellularLocation>
</comment>
<evidence type="ECO:0000256" key="8">
    <source>
        <dbReference type="RuleBase" id="RU363041"/>
    </source>
</evidence>
<evidence type="ECO:0000256" key="4">
    <source>
        <dbReference type="ARBA" id="ARBA00022475"/>
    </source>
</evidence>
<accession>A0A1F5YME2</accession>
<keyword evidence="6 8" id="KW-1133">Transmembrane helix</keyword>
<evidence type="ECO:0000256" key="6">
    <source>
        <dbReference type="ARBA" id="ARBA00022989"/>
    </source>
</evidence>
<reference evidence="9 10" key="1">
    <citation type="journal article" date="2016" name="Nat. Commun.">
        <title>Thousands of microbial genomes shed light on interconnected biogeochemical processes in an aquifer system.</title>
        <authorList>
            <person name="Anantharaman K."/>
            <person name="Brown C.T."/>
            <person name="Hug L.A."/>
            <person name="Sharon I."/>
            <person name="Castelle C.J."/>
            <person name="Probst A.J."/>
            <person name="Thomas B.C."/>
            <person name="Singh A."/>
            <person name="Wilkins M.J."/>
            <person name="Karaoz U."/>
            <person name="Brodie E.L."/>
            <person name="Williams K.H."/>
            <person name="Hubbard S.S."/>
            <person name="Banfield J.F."/>
        </authorList>
    </citation>
    <scope>NUCLEOTIDE SEQUENCE [LARGE SCALE GENOMIC DNA]</scope>
</reference>
<feature type="transmembrane region" description="Helical" evidence="8">
    <location>
        <begin position="181"/>
        <end position="199"/>
    </location>
</feature>
<protein>
    <recommendedName>
        <fullName evidence="8">Probable membrane transporter protein</fullName>
    </recommendedName>
</protein>
<dbReference type="PANTHER" id="PTHR30269:SF38">
    <property type="entry name" value="SULFITE EXPORTER TAUE_SAFE"/>
    <property type="match status" value="1"/>
</dbReference>